<protein>
    <submittedName>
        <fullName evidence="2">Uncharacterized protein</fullName>
    </submittedName>
</protein>
<feature type="region of interest" description="Disordered" evidence="1">
    <location>
        <begin position="24"/>
        <end position="51"/>
    </location>
</feature>
<evidence type="ECO:0000313" key="3">
    <source>
        <dbReference type="Proteomes" id="UP001234178"/>
    </source>
</evidence>
<dbReference type="Proteomes" id="UP001234178">
    <property type="component" value="Unassembled WGS sequence"/>
</dbReference>
<name>A0ABQ9ZL68_9CRUS</name>
<evidence type="ECO:0000256" key="1">
    <source>
        <dbReference type="SAM" id="MobiDB-lite"/>
    </source>
</evidence>
<evidence type="ECO:0000313" key="2">
    <source>
        <dbReference type="EMBL" id="KAK4013209.1"/>
    </source>
</evidence>
<dbReference type="EMBL" id="JAOYFB010000004">
    <property type="protein sequence ID" value="KAK4013209.1"/>
    <property type="molecule type" value="Genomic_DNA"/>
</dbReference>
<keyword evidence="3" id="KW-1185">Reference proteome</keyword>
<sequence>MSLLPETMACAVVAQQHSLFSREKRTCTNRGKQVSRMATDGNNGQREMEKNENCGKELWKVGIGHLERTR</sequence>
<organism evidence="2 3">
    <name type="scientific">Daphnia magna</name>
    <dbReference type="NCBI Taxonomy" id="35525"/>
    <lineage>
        <taxon>Eukaryota</taxon>
        <taxon>Metazoa</taxon>
        <taxon>Ecdysozoa</taxon>
        <taxon>Arthropoda</taxon>
        <taxon>Crustacea</taxon>
        <taxon>Branchiopoda</taxon>
        <taxon>Diplostraca</taxon>
        <taxon>Cladocera</taxon>
        <taxon>Anomopoda</taxon>
        <taxon>Daphniidae</taxon>
        <taxon>Daphnia</taxon>
    </lineage>
</organism>
<reference evidence="2 3" key="1">
    <citation type="journal article" date="2023" name="Nucleic Acids Res.">
        <title>The hologenome of Daphnia magna reveals possible DNA methylation and microbiome-mediated evolution of the host genome.</title>
        <authorList>
            <person name="Chaturvedi A."/>
            <person name="Li X."/>
            <person name="Dhandapani V."/>
            <person name="Marshall H."/>
            <person name="Kissane S."/>
            <person name="Cuenca-Cambronero M."/>
            <person name="Asole G."/>
            <person name="Calvet F."/>
            <person name="Ruiz-Romero M."/>
            <person name="Marangio P."/>
            <person name="Guigo R."/>
            <person name="Rago D."/>
            <person name="Mirbahai L."/>
            <person name="Eastwood N."/>
            <person name="Colbourne J.K."/>
            <person name="Zhou J."/>
            <person name="Mallon E."/>
            <person name="Orsini L."/>
        </authorList>
    </citation>
    <scope>NUCLEOTIDE SEQUENCE [LARGE SCALE GENOMIC DNA]</scope>
    <source>
        <strain evidence="2">LRV0_1</strain>
    </source>
</reference>
<gene>
    <name evidence="2" type="ORF">OUZ56_025443</name>
</gene>
<accession>A0ABQ9ZL68</accession>
<comment type="caution">
    <text evidence="2">The sequence shown here is derived from an EMBL/GenBank/DDBJ whole genome shotgun (WGS) entry which is preliminary data.</text>
</comment>
<proteinExistence type="predicted"/>